<name>A0A0F8YKD3_9ZZZZ</name>
<dbReference type="EMBL" id="LAZR01065902">
    <property type="protein sequence ID" value="KKK54629.1"/>
    <property type="molecule type" value="Genomic_DNA"/>
</dbReference>
<proteinExistence type="predicted"/>
<reference evidence="2" key="1">
    <citation type="journal article" date="2015" name="Nature">
        <title>Complex archaea that bridge the gap between prokaryotes and eukaryotes.</title>
        <authorList>
            <person name="Spang A."/>
            <person name="Saw J.H."/>
            <person name="Jorgensen S.L."/>
            <person name="Zaremba-Niedzwiedzka K."/>
            <person name="Martijn J."/>
            <person name="Lind A.E."/>
            <person name="van Eijk R."/>
            <person name="Schleper C."/>
            <person name="Guy L."/>
            <person name="Ettema T.J."/>
        </authorList>
    </citation>
    <scope>NUCLEOTIDE SEQUENCE</scope>
</reference>
<sequence>LEITTINKRFLEVSIFLPKVFSTFETEIRKCVSSKIVRGQVSLKFEFSPSEKNIFSLLPSSTYLKNLKKGWEKLSKDLGFKKDEITLEFLLSQTKYIPEEKIKDVASLKKMIFDSVEKAINNVIQMRRKEGLVIKVDLEKRINAIKKQLLSIQKKAPITKKNFEKRLKAKFEDIFVDKSSNFSKRTGEWNKFPYL</sequence>
<dbReference type="PANTHER" id="PTHR30636:SF3">
    <property type="entry name" value="UPF0701 PROTEIN YICC"/>
    <property type="match status" value="1"/>
</dbReference>
<gene>
    <name evidence="2" type="ORF">LCGC14_3082810</name>
</gene>
<dbReference type="InterPro" id="IPR005229">
    <property type="entry name" value="YicC/YloC-like"/>
</dbReference>
<accession>A0A0F8YKD3</accession>
<feature type="non-terminal residue" evidence="2">
    <location>
        <position position="1"/>
    </location>
</feature>
<evidence type="ECO:0000259" key="1">
    <source>
        <dbReference type="Pfam" id="PF03755"/>
    </source>
</evidence>
<dbReference type="InterPro" id="IPR013527">
    <property type="entry name" value="YicC-like_N"/>
</dbReference>
<dbReference type="Pfam" id="PF03755">
    <property type="entry name" value="YicC-like_N"/>
    <property type="match status" value="1"/>
</dbReference>
<evidence type="ECO:0000313" key="2">
    <source>
        <dbReference type="EMBL" id="KKK54629.1"/>
    </source>
</evidence>
<dbReference type="GO" id="GO:0004521">
    <property type="term" value="F:RNA endonuclease activity"/>
    <property type="evidence" value="ECO:0007669"/>
    <property type="project" value="InterPro"/>
</dbReference>
<organism evidence="2">
    <name type="scientific">marine sediment metagenome</name>
    <dbReference type="NCBI Taxonomy" id="412755"/>
    <lineage>
        <taxon>unclassified sequences</taxon>
        <taxon>metagenomes</taxon>
        <taxon>ecological metagenomes</taxon>
    </lineage>
</organism>
<protein>
    <recommendedName>
        <fullName evidence="1">Endoribonuclease YicC-like N-terminal domain-containing protein</fullName>
    </recommendedName>
</protein>
<dbReference type="AlphaFoldDB" id="A0A0F8YKD3"/>
<feature type="domain" description="Endoribonuclease YicC-like N-terminal" evidence="1">
    <location>
        <begin position="2"/>
        <end position="134"/>
    </location>
</feature>
<comment type="caution">
    <text evidence="2">The sequence shown here is derived from an EMBL/GenBank/DDBJ whole genome shotgun (WGS) entry which is preliminary data.</text>
</comment>
<dbReference type="PANTHER" id="PTHR30636">
    <property type="entry name" value="UPF0701 PROTEIN YICC"/>
    <property type="match status" value="1"/>
</dbReference>